<dbReference type="AlphaFoldDB" id="A0A4Y2HWJ1"/>
<accession>A0A4Y2HWJ1</accession>
<keyword evidence="2" id="KW-1185">Reference proteome</keyword>
<dbReference type="Proteomes" id="UP000499080">
    <property type="component" value="Unassembled WGS sequence"/>
</dbReference>
<evidence type="ECO:0000313" key="2">
    <source>
        <dbReference type="Proteomes" id="UP000499080"/>
    </source>
</evidence>
<dbReference type="EMBL" id="BGPR01002218">
    <property type="protein sequence ID" value="GBM69887.1"/>
    <property type="molecule type" value="Genomic_DNA"/>
</dbReference>
<evidence type="ECO:0000313" key="1">
    <source>
        <dbReference type="EMBL" id="GBM69887.1"/>
    </source>
</evidence>
<proteinExistence type="predicted"/>
<comment type="caution">
    <text evidence="1">The sequence shown here is derived from an EMBL/GenBank/DDBJ whole genome shotgun (WGS) entry which is preliminary data.</text>
</comment>
<reference evidence="1 2" key="1">
    <citation type="journal article" date="2019" name="Sci. Rep.">
        <title>Orb-weaving spider Araneus ventricosus genome elucidates the spidroin gene catalogue.</title>
        <authorList>
            <person name="Kono N."/>
            <person name="Nakamura H."/>
            <person name="Ohtoshi R."/>
            <person name="Moran D.A.P."/>
            <person name="Shinohara A."/>
            <person name="Yoshida Y."/>
            <person name="Fujiwara M."/>
            <person name="Mori M."/>
            <person name="Tomita M."/>
            <person name="Arakawa K."/>
        </authorList>
    </citation>
    <scope>NUCLEOTIDE SEQUENCE [LARGE SCALE GENOMIC DNA]</scope>
</reference>
<sequence length="103" mass="12086">MLFKFFLALGFIQQHWRSDGLLVGHLCLDTCGHHRENLQQIHLFSGDDLAEDKSSFESRPPNKEDEYWINRHCTAKKSLLLRKENSAFIILKRTNELSVNCHF</sequence>
<gene>
    <name evidence="1" type="ORF">AVEN_154520_1</name>
</gene>
<protein>
    <submittedName>
        <fullName evidence="1">Uncharacterized protein</fullName>
    </submittedName>
</protein>
<organism evidence="1 2">
    <name type="scientific">Araneus ventricosus</name>
    <name type="common">Orbweaver spider</name>
    <name type="synonym">Epeira ventricosa</name>
    <dbReference type="NCBI Taxonomy" id="182803"/>
    <lineage>
        <taxon>Eukaryota</taxon>
        <taxon>Metazoa</taxon>
        <taxon>Ecdysozoa</taxon>
        <taxon>Arthropoda</taxon>
        <taxon>Chelicerata</taxon>
        <taxon>Arachnida</taxon>
        <taxon>Araneae</taxon>
        <taxon>Araneomorphae</taxon>
        <taxon>Entelegynae</taxon>
        <taxon>Araneoidea</taxon>
        <taxon>Araneidae</taxon>
        <taxon>Araneus</taxon>
    </lineage>
</organism>
<name>A0A4Y2HWJ1_ARAVE</name>